<dbReference type="PANTHER" id="PTHR47506">
    <property type="entry name" value="TRANSCRIPTIONAL REGULATORY PROTEIN"/>
    <property type="match status" value="1"/>
</dbReference>
<evidence type="ECO:0000256" key="2">
    <source>
        <dbReference type="ARBA" id="ARBA00023125"/>
    </source>
</evidence>
<keyword evidence="7" id="KW-1185">Reference proteome</keyword>
<sequence>MTVRRTGPGGPRTPQVRGPALRDALLDIACRLFYRNGVHAVGVDEVVRHAGVAKASLYRWFPTKDALILAVLDRVDELFWARWDEVAADSAGDPAVELRGQIAWMTDRAASPGYRGCAFVNIAAEFSAGHNEIRDRCLRHERELGIRLRELGRRLAVPDPDSFADQLQLGIVGTFTTAGLFAGDGPGRRLPALLDAILAAHLGH</sequence>
<evidence type="ECO:0000256" key="1">
    <source>
        <dbReference type="ARBA" id="ARBA00023015"/>
    </source>
</evidence>
<evidence type="ECO:0000313" key="6">
    <source>
        <dbReference type="EMBL" id="MQY28871.1"/>
    </source>
</evidence>
<keyword evidence="1" id="KW-0805">Transcription regulation</keyword>
<dbReference type="PANTHER" id="PTHR47506:SF1">
    <property type="entry name" value="HTH-TYPE TRANSCRIPTIONAL REGULATOR YJDC"/>
    <property type="match status" value="1"/>
</dbReference>
<dbReference type="Gene3D" id="1.10.357.10">
    <property type="entry name" value="Tetracycline Repressor, domain 2"/>
    <property type="match status" value="1"/>
</dbReference>
<dbReference type="AlphaFoldDB" id="A0A7K0DSZ0"/>
<evidence type="ECO:0000313" key="7">
    <source>
        <dbReference type="Proteomes" id="UP000431401"/>
    </source>
</evidence>
<dbReference type="Proteomes" id="UP000431401">
    <property type="component" value="Unassembled WGS sequence"/>
</dbReference>
<proteinExistence type="predicted"/>
<dbReference type="Pfam" id="PF00440">
    <property type="entry name" value="TetR_N"/>
    <property type="match status" value="1"/>
</dbReference>
<protein>
    <recommendedName>
        <fullName evidence="5">HTH tetR-type domain-containing protein</fullName>
    </recommendedName>
</protein>
<dbReference type="RefSeq" id="WP_153345105.1">
    <property type="nucleotide sequence ID" value="NZ_WEGI01000009.1"/>
</dbReference>
<dbReference type="InterPro" id="IPR036271">
    <property type="entry name" value="Tet_transcr_reg_TetR-rel_C_sf"/>
</dbReference>
<reference evidence="6 7" key="1">
    <citation type="submission" date="2019-10" db="EMBL/GenBank/DDBJ databases">
        <title>Nocardia macrotermitis sp. nov. and Nocardia aurantia sp. nov., isolated from the gut of fungus growing-termite Macrotermes natalensis.</title>
        <authorList>
            <person name="Benndorf R."/>
            <person name="Schwitalla J."/>
            <person name="Martin K."/>
            <person name="De Beer W."/>
            <person name="Kaster A.-K."/>
            <person name="Vollmers J."/>
            <person name="Poulsen M."/>
            <person name="Beemelmanns C."/>
        </authorList>
    </citation>
    <scope>NUCLEOTIDE SEQUENCE [LARGE SCALE GENOMIC DNA]</scope>
    <source>
        <strain evidence="6 7">RB56</strain>
    </source>
</reference>
<dbReference type="SUPFAM" id="SSF48498">
    <property type="entry name" value="Tetracyclin repressor-like, C-terminal domain"/>
    <property type="match status" value="1"/>
</dbReference>
<keyword evidence="3" id="KW-0804">Transcription</keyword>
<dbReference type="PRINTS" id="PR00455">
    <property type="entry name" value="HTHTETR"/>
</dbReference>
<dbReference type="InterPro" id="IPR001647">
    <property type="entry name" value="HTH_TetR"/>
</dbReference>
<dbReference type="SUPFAM" id="SSF46689">
    <property type="entry name" value="Homeodomain-like"/>
    <property type="match status" value="1"/>
</dbReference>
<accession>A0A7K0DSZ0</accession>
<dbReference type="OrthoDB" id="4214267at2"/>
<feature type="domain" description="HTH tetR-type" evidence="5">
    <location>
        <begin position="19"/>
        <end position="79"/>
    </location>
</feature>
<comment type="caution">
    <text evidence="6">The sequence shown here is derived from an EMBL/GenBank/DDBJ whole genome shotgun (WGS) entry which is preliminary data.</text>
</comment>
<dbReference type="PROSITE" id="PS50977">
    <property type="entry name" value="HTH_TETR_2"/>
    <property type="match status" value="1"/>
</dbReference>
<feature type="DNA-binding region" description="H-T-H motif" evidence="4">
    <location>
        <begin position="42"/>
        <end position="61"/>
    </location>
</feature>
<evidence type="ECO:0000259" key="5">
    <source>
        <dbReference type="PROSITE" id="PS50977"/>
    </source>
</evidence>
<evidence type="ECO:0000256" key="4">
    <source>
        <dbReference type="PROSITE-ProRule" id="PRU00335"/>
    </source>
</evidence>
<evidence type="ECO:0000256" key="3">
    <source>
        <dbReference type="ARBA" id="ARBA00023163"/>
    </source>
</evidence>
<dbReference type="EMBL" id="WEGI01000009">
    <property type="protein sequence ID" value="MQY28871.1"/>
    <property type="molecule type" value="Genomic_DNA"/>
</dbReference>
<keyword evidence="2 4" id="KW-0238">DNA-binding</keyword>
<name>A0A7K0DSZ0_9NOCA</name>
<dbReference type="GO" id="GO:0003677">
    <property type="term" value="F:DNA binding"/>
    <property type="evidence" value="ECO:0007669"/>
    <property type="project" value="UniProtKB-UniRule"/>
</dbReference>
<gene>
    <name evidence="6" type="ORF">NRB56_44560</name>
</gene>
<dbReference type="InterPro" id="IPR009057">
    <property type="entry name" value="Homeodomain-like_sf"/>
</dbReference>
<organism evidence="6 7">
    <name type="scientific">Nocardia aurantia</name>
    <dbReference type="NCBI Taxonomy" id="2585199"/>
    <lineage>
        <taxon>Bacteria</taxon>
        <taxon>Bacillati</taxon>
        <taxon>Actinomycetota</taxon>
        <taxon>Actinomycetes</taxon>
        <taxon>Mycobacteriales</taxon>
        <taxon>Nocardiaceae</taxon>
        <taxon>Nocardia</taxon>
    </lineage>
</organism>